<keyword evidence="3 6" id="KW-0812">Transmembrane</keyword>
<evidence type="ECO:0000256" key="4">
    <source>
        <dbReference type="ARBA" id="ARBA00022989"/>
    </source>
</evidence>
<dbReference type="EMBL" id="JACSQO010000002">
    <property type="protein sequence ID" value="MBD7943981.1"/>
    <property type="molecule type" value="Genomic_DNA"/>
</dbReference>
<keyword evidence="2" id="KW-0813">Transport</keyword>
<proteinExistence type="predicted"/>
<evidence type="ECO:0000256" key="6">
    <source>
        <dbReference type="SAM" id="Phobius"/>
    </source>
</evidence>
<keyword evidence="4 6" id="KW-1133">Transmembrane helix</keyword>
<accession>A0ABR8R860</accession>
<evidence type="ECO:0000256" key="2">
    <source>
        <dbReference type="ARBA" id="ARBA00022448"/>
    </source>
</evidence>
<feature type="transmembrane region" description="Helical" evidence="6">
    <location>
        <begin position="79"/>
        <end position="98"/>
    </location>
</feature>
<evidence type="ECO:0000256" key="1">
    <source>
        <dbReference type="ARBA" id="ARBA00004651"/>
    </source>
</evidence>
<dbReference type="InterPro" id="IPR052714">
    <property type="entry name" value="MFS_Exporter"/>
</dbReference>
<feature type="transmembrane region" description="Helical" evidence="6">
    <location>
        <begin position="12"/>
        <end position="37"/>
    </location>
</feature>
<reference evidence="8 9" key="1">
    <citation type="submission" date="2020-08" db="EMBL/GenBank/DDBJ databases">
        <title>A Genomic Blueprint of the Chicken Gut Microbiome.</title>
        <authorList>
            <person name="Gilroy R."/>
            <person name="Ravi A."/>
            <person name="Getino M."/>
            <person name="Pursley I."/>
            <person name="Horton D.L."/>
            <person name="Alikhan N.-F."/>
            <person name="Baker D."/>
            <person name="Gharbi K."/>
            <person name="Hall N."/>
            <person name="Watson M."/>
            <person name="Adriaenssens E.M."/>
            <person name="Foster-Nyarko E."/>
            <person name="Jarju S."/>
            <person name="Secka A."/>
            <person name="Antonio M."/>
            <person name="Oren A."/>
            <person name="Chaudhuri R."/>
            <person name="La Ragione R.M."/>
            <person name="Hildebrand F."/>
            <person name="Pallen M.J."/>
        </authorList>
    </citation>
    <scope>NUCLEOTIDE SEQUENCE [LARGE SCALE GENOMIC DNA]</scope>
    <source>
        <strain evidence="8 9">Sa2BUA9</strain>
    </source>
</reference>
<dbReference type="InterPro" id="IPR020846">
    <property type="entry name" value="MFS_dom"/>
</dbReference>
<dbReference type="Gene3D" id="1.20.1250.20">
    <property type="entry name" value="MFS general substrate transporter like domains"/>
    <property type="match status" value="1"/>
</dbReference>
<feature type="transmembrane region" description="Helical" evidence="6">
    <location>
        <begin position="368"/>
        <end position="386"/>
    </location>
</feature>
<dbReference type="PANTHER" id="PTHR23531:SF1">
    <property type="entry name" value="QUINOLENE RESISTANCE PROTEIN NORA"/>
    <property type="match status" value="1"/>
</dbReference>
<feature type="transmembrane region" description="Helical" evidence="6">
    <location>
        <begin position="342"/>
        <end position="362"/>
    </location>
</feature>
<comment type="caution">
    <text evidence="8">The sequence shown here is derived from an EMBL/GenBank/DDBJ whole genome shotgun (WGS) entry which is preliminary data.</text>
</comment>
<protein>
    <submittedName>
        <fullName evidence="8">MFS transporter</fullName>
    </submittedName>
</protein>
<dbReference type="RefSeq" id="WP_191696916.1">
    <property type="nucleotide sequence ID" value="NZ_JACSQO010000002.1"/>
</dbReference>
<dbReference type="Pfam" id="PF07690">
    <property type="entry name" value="MFS_1"/>
    <property type="match status" value="1"/>
</dbReference>
<feature type="transmembrane region" description="Helical" evidence="6">
    <location>
        <begin position="215"/>
        <end position="239"/>
    </location>
</feature>
<name>A0ABR8R860_9BACI</name>
<dbReference type="PANTHER" id="PTHR23531">
    <property type="entry name" value="QUINOLENE RESISTANCE PROTEIN NORA"/>
    <property type="match status" value="1"/>
</dbReference>
<dbReference type="InterPro" id="IPR011701">
    <property type="entry name" value="MFS"/>
</dbReference>
<comment type="subcellular location">
    <subcellularLocation>
        <location evidence="1">Cell membrane</location>
        <topology evidence="1">Multi-pass membrane protein</topology>
    </subcellularLocation>
</comment>
<feature type="transmembrane region" description="Helical" evidence="6">
    <location>
        <begin position="104"/>
        <end position="126"/>
    </location>
</feature>
<feature type="transmembrane region" description="Helical" evidence="6">
    <location>
        <begin position="275"/>
        <end position="294"/>
    </location>
</feature>
<feature type="transmembrane region" description="Helical" evidence="6">
    <location>
        <begin position="49"/>
        <end position="67"/>
    </location>
</feature>
<feature type="transmembrane region" description="Helical" evidence="6">
    <location>
        <begin position="245"/>
        <end position="263"/>
    </location>
</feature>
<feature type="transmembrane region" description="Helical" evidence="6">
    <location>
        <begin position="300"/>
        <end position="321"/>
    </location>
</feature>
<feature type="transmembrane region" description="Helical" evidence="6">
    <location>
        <begin position="166"/>
        <end position="187"/>
    </location>
</feature>
<evidence type="ECO:0000313" key="8">
    <source>
        <dbReference type="EMBL" id="MBD7943981.1"/>
    </source>
</evidence>
<dbReference type="PROSITE" id="PS50850">
    <property type="entry name" value="MFS"/>
    <property type="match status" value="1"/>
</dbReference>
<dbReference type="SUPFAM" id="SSF103473">
    <property type="entry name" value="MFS general substrate transporter"/>
    <property type="match status" value="1"/>
</dbReference>
<organism evidence="8 9">
    <name type="scientific">Psychrobacillus faecigallinarum</name>
    <dbReference type="NCBI Taxonomy" id="2762235"/>
    <lineage>
        <taxon>Bacteria</taxon>
        <taxon>Bacillati</taxon>
        <taxon>Bacillota</taxon>
        <taxon>Bacilli</taxon>
        <taxon>Bacillales</taxon>
        <taxon>Bacillaceae</taxon>
        <taxon>Psychrobacillus</taxon>
    </lineage>
</organism>
<dbReference type="CDD" id="cd17489">
    <property type="entry name" value="MFS_YfcJ_like"/>
    <property type="match status" value="1"/>
</dbReference>
<feature type="transmembrane region" description="Helical" evidence="6">
    <location>
        <begin position="138"/>
        <end position="160"/>
    </location>
</feature>
<dbReference type="Proteomes" id="UP000640786">
    <property type="component" value="Unassembled WGS sequence"/>
</dbReference>
<keyword evidence="5 6" id="KW-0472">Membrane</keyword>
<evidence type="ECO:0000256" key="5">
    <source>
        <dbReference type="ARBA" id="ARBA00023136"/>
    </source>
</evidence>
<feature type="domain" description="Major facilitator superfamily (MFS) profile" evidence="7">
    <location>
        <begin position="12"/>
        <end position="391"/>
    </location>
</feature>
<evidence type="ECO:0000256" key="3">
    <source>
        <dbReference type="ARBA" id="ARBA00022692"/>
    </source>
</evidence>
<keyword evidence="9" id="KW-1185">Reference proteome</keyword>
<dbReference type="PROSITE" id="PS00217">
    <property type="entry name" value="SUGAR_TRANSPORT_2"/>
    <property type="match status" value="1"/>
</dbReference>
<dbReference type="InterPro" id="IPR036259">
    <property type="entry name" value="MFS_trans_sf"/>
</dbReference>
<evidence type="ECO:0000313" key="9">
    <source>
        <dbReference type="Proteomes" id="UP000640786"/>
    </source>
</evidence>
<evidence type="ECO:0000259" key="7">
    <source>
        <dbReference type="PROSITE" id="PS50850"/>
    </source>
</evidence>
<sequence>MTVTKEKLWTKQFLIVSLINFMITLMFYLLIVTIASYAQSKYGASTSTAGLVSSIFIIGSLIGRLGTGRVIGDLGTKKTLWTGLVFFTITSILYFAAFNIGLLIIIRLLQGIAVGIAGTATGTIIAQILPNTRKGEGIGYYSLSAILATAIGPFIGILLLKAENGFQWIFALNIVLSFVCLIIYAVVKIDVALPKSTTQHLEKSSLLSKFIEPRALPISMVALIIGFSYSGVMSFLSFYAVEVDLVSAASYFFLIYAIVVIISRPFTGKLLDTKGANIVAYPCFVLFALGMFLFSQASAGWMLLLAAALIGFGYGNFNSIAQSVAVKVTPPHRFGLATSTYFILYDIGLGIGPFLLGFIVPYSGYRPIFLSMVVLIVICIPLYHLLHGRKDKELLNIS</sequence>
<gene>
    <name evidence="8" type="ORF">H9650_07595</name>
</gene>
<dbReference type="InterPro" id="IPR005829">
    <property type="entry name" value="Sugar_transporter_CS"/>
</dbReference>